<accession>A0AAD9QNV3</accession>
<keyword evidence="1" id="KW-1133">Transmembrane helix</keyword>
<keyword evidence="1" id="KW-0472">Membrane</keyword>
<protein>
    <submittedName>
        <fullName evidence="2">Uncharacterized protein</fullName>
    </submittedName>
</protein>
<evidence type="ECO:0000313" key="2">
    <source>
        <dbReference type="EMBL" id="KAK2564400.1"/>
    </source>
</evidence>
<dbReference type="AlphaFoldDB" id="A0AAD9QNV3"/>
<name>A0AAD9QNV3_ACRCE</name>
<keyword evidence="3" id="KW-1185">Reference proteome</keyword>
<proteinExistence type="predicted"/>
<comment type="caution">
    <text evidence="2">The sequence shown here is derived from an EMBL/GenBank/DDBJ whole genome shotgun (WGS) entry which is preliminary data.</text>
</comment>
<reference evidence="2" key="1">
    <citation type="journal article" date="2023" name="G3 (Bethesda)">
        <title>Whole genome assembly and annotation of the endangered Caribbean coral Acropora cervicornis.</title>
        <authorList>
            <person name="Selwyn J.D."/>
            <person name="Vollmer S.V."/>
        </authorList>
    </citation>
    <scope>NUCLEOTIDE SEQUENCE</scope>
    <source>
        <strain evidence="2">K2</strain>
    </source>
</reference>
<evidence type="ECO:0000313" key="3">
    <source>
        <dbReference type="Proteomes" id="UP001249851"/>
    </source>
</evidence>
<dbReference type="EMBL" id="JARQWQ010000022">
    <property type="protein sequence ID" value="KAK2564400.1"/>
    <property type="molecule type" value="Genomic_DNA"/>
</dbReference>
<evidence type="ECO:0000256" key="1">
    <source>
        <dbReference type="SAM" id="Phobius"/>
    </source>
</evidence>
<organism evidence="2 3">
    <name type="scientific">Acropora cervicornis</name>
    <name type="common">Staghorn coral</name>
    <dbReference type="NCBI Taxonomy" id="6130"/>
    <lineage>
        <taxon>Eukaryota</taxon>
        <taxon>Metazoa</taxon>
        <taxon>Cnidaria</taxon>
        <taxon>Anthozoa</taxon>
        <taxon>Hexacorallia</taxon>
        <taxon>Scleractinia</taxon>
        <taxon>Astrocoeniina</taxon>
        <taxon>Acroporidae</taxon>
        <taxon>Acropora</taxon>
    </lineage>
</organism>
<keyword evidence="1" id="KW-0812">Transmembrane</keyword>
<reference evidence="2" key="2">
    <citation type="journal article" date="2023" name="Science">
        <title>Genomic signatures of disease resistance in endangered staghorn corals.</title>
        <authorList>
            <person name="Vollmer S.V."/>
            <person name="Selwyn J.D."/>
            <person name="Despard B.A."/>
            <person name="Roesel C.L."/>
        </authorList>
    </citation>
    <scope>NUCLEOTIDE SEQUENCE</scope>
    <source>
        <strain evidence="2">K2</strain>
    </source>
</reference>
<dbReference type="Proteomes" id="UP001249851">
    <property type="component" value="Unassembled WGS sequence"/>
</dbReference>
<gene>
    <name evidence="2" type="ORF">P5673_011828</name>
</gene>
<feature type="transmembrane region" description="Helical" evidence="1">
    <location>
        <begin position="66"/>
        <end position="90"/>
    </location>
</feature>
<sequence length="91" mass="10534">MNAKPFKGQLTVVRRCFWGMKISEQRERHALGIKQKVPCDGRSWRPVLALEIVAFTLLSRDSERPFVWFLDLGGMLMNLINLVTLLLILFC</sequence>